<dbReference type="Pfam" id="PF01476">
    <property type="entry name" value="LysM"/>
    <property type="match status" value="1"/>
</dbReference>
<organism evidence="2 3">
    <name type="scientific">Thermanaerosceptrum fracticalcis</name>
    <dbReference type="NCBI Taxonomy" id="1712410"/>
    <lineage>
        <taxon>Bacteria</taxon>
        <taxon>Bacillati</taxon>
        <taxon>Bacillota</taxon>
        <taxon>Clostridia</taxon>
        <taxon>Eubacteriales</taxon>
        <taxon>Peptococcaceae</taxon>
        <taxon>Thermanaerosceptrum</taxon>
    </lineage>
</organism>
<dbReference type="InterPro" id="IPR002477">
    <property type="entry name" value="Peptidoglycan-bd-like"/>
</dbReference>
<dbReference type="InterPro" id="IPR018392">
    <property type="entry name" value="LysM"/>
</dbReference>
<accession>A0A7G6E2C6</accession>
<evidence type="ECO:0000259" key="1">
    <source>
        <dbReference type="PROSITE" id="PS51782"/>
    </source>
</evidence>
<dbReference type="Pfam" id="PF01471">
    <property type="entry name" value="PG_binding_1"/>
    <property type="match status" value="2"/>
</dbReference>
<dbReference type="PANTHER" id="PTHR33734">
    <property type="entry name" value="LYSM DOMAIN-CONTAINING GPI-ANCHORED PROTEIN 2"/>
    <property type="match status" value="1"/>
</dbReference>
<proteinExistence type="predicted"/>
<gene>
    <name evidence="2" type="ORF">BR63_07830</name>
</gene>
<dbReference type="Gene3D" id="1.10.101.10">
    <property type="entry name" value="PGBD-like superfamily/PGBD"/>
    <property type="match status" value="2"/>
</dbReference>
<dbReference type="EMBL" id="CP045798">
    <property type="protein sequence ID" value="QNB46230.1"/>
    <property type="molecule type" value="Genomic_DNA"/>
</dbReference>
<dbReference type="InterPro" id="IPR020481">
    <property type="entry name" value="Intracell_prot_inh_BsuPI"/>
</dbReference>
<keyword evidence="3" id="KW-1185">Reference proteome</keyword>
<dbReference type="Gene3D" id="3.10.350.10">
    <property type="entry name" value="LysM domain"/>
    <property type="match status" value="1"/>
</dbReference>
<dbReference type="SUPFAM" id="SSF54106">
    <property type="entry name" value="LysM domain"/>
    <property type="match status" value="1"/>
</dbReference>
<dbReference type="SMART" id="SM00257">
    <property type="entry name" value="LysM"/>
    <property type="match status" value="1"/>
</dbReference>
<dbReference type="OrthoDB" id="9787225at2"/>
<dbReference type="PROSITE" id="PS51782">
    <property type="entry name" value="LYSM"/>
    <property type="match status" value="1"/>
</dbReference>
<dbReference type="InterPro" id="IPR036779">
    <property type="entry name" value="LysM_dom_sf"/>
</dbReference>
<evidence type="ECO:0000313" key="3">
    <source>
        <dbReference type="Proteomes" id="UP000515847"/>
    </source>
</evidence>
<reference evidence="2 3" key="1">
    <citation type="journal article" date="2019" name="Front. Microbiol.">
        <title>Thermoanaerosceptrum fracticalcis gen. nov. sp. nov., a Novel Fumarate-Fermenting Microorganism From a Deep Fractured Carbonate Aquifer of the US Great Basin.</title>
        <authorList>
            <person name="Hamilton-Brehm S.D."/>
            <person name="Stewart L.E."/>
            <person name="Zavarin M."/>
            <person name="Caldwell M."/>
            <person name="Lawson P.A."/>
            <person name="Onstott T.C."/>
            <person name="Grzymski J."/>
            <person name="Neveux I."/>
            <person name="Lollar B.S."/>
            <person name="Russell C.E."/>
            <person name="Moser D.P."/>
        </authorList>
    </citation>
    <scope>NUCLEOTIDE SEQUENCE [LARGE SCALE GENOMIC DNA]</scope>
    <source>
        <strain evidence="2 3">DRI-13</strain>
    </source>
</reference>
<protein>
    <submittedName>
        <fullName evidence="2">LysM peptidoglycan-binding domain-containing protein</fullName>
    </submittedName>
</protein>
<name>A0A7G6E2C6_THEFR</name>
<dbReference type="PANTHER" id="PTHR33734:SF22">
    <property type="entry name" value="MEMBRANE-BOUND LYTIC MUREIN TRANSGLYCOSYLASE D"/>
    <property type="match status" value="1"/>
</dbReference>
<dbReference type="Gene3D" id="2.60.40.2360">
    <property type="entry name" value="Intracellular proteinase inhibitor BsuPI"/>
    <property type="match status" value="1"/>
</dbReference>
<dbReference type="InterPro" id="IPR036366">
    <property type="entry name" value="PGBDSf"/>
</dbReference>
<dbReference type="KEGG" id="tfr:BR63_07830"/>
<feature type="domain" description="LysM" evidence="1">
    <location>
        <begin position="1"/>
        <end position="45"/>
    </location>
</feature>
<dbReference type="InterPro" id="IPR038144">
    <property type="entry name" value="IPI"/>
</dbReference>
<dbReference type="CDD" id="cd00118">
    <property type="entry name" value="LysM"/>
    <property type="match status" value="1"/>
</dbReference>
<dbReference type="AlphaFoldDB" id="A0A7G6E2C6"/>
<dbReference type="SUPFAM" id="SSF47090">
    <property type="entry name" value="PGBD-like"/>
    <property type="match status" value="2"/>
</dbReference>
<sequence>MQYVVQAGDTLSSIAQRFNTTVEAIVRANNISNPNLIFVGQVLIIPTGPTPTPPPPPPPPTTVCPRLSLGSRGPAVTRLQVLLKNAGIDPGPADGIFGPKTDAAVRAFQRQRGLPVTGIVDVPTWVALGENCGVTPGPTPPPPPPPEECHCPVLRLGRRGPAVRLLQRLLQERGFYSGAIDGDFGRRTERAVRQFQRQQGLPVTGVVDEATWRALGVSCCPIEPRPPAGMPIDTKVVRGLRLILFTDKRVYQRGESIKITLTKTNTTDDPITLRYPTTQIIEITATNAQGNVVWRWSEGRQFAQAQRVITIFEGGTQVITEFWNQLDNNGRQVPPGTYTITARNLALEVTLSVQIEIR</sequence>
<dbReference type="InterPro" id="IPR036365">
    <property type="entry name" value="PGBD-like_sf"/>
</dbReference>
<dbReference type="Proteomes" id="UP000515847">
    <property type="component" value="Chromosome"/>
</dbReference>
<evidence type="ECO:0000313" key="2">
    <source>
        <dbReference type="EMBL" id="QNB46230.1"/>
    </source>
</evidence>
<dbReference type="Pfam" id="PF12690">
    <property type="entry name" value="BsuPI"/>
    <property type="match status" value="1"/>
</dbReference>
<dbReference type="RefSeq" id="WP_051966183.1">
    <property type="nucleotide sequence ID" value="NZ_CP045798.1"/>
</dbReference>